<dbReference type="GO" id="GO:0006935">
    <property type="term" value="P:chemotaxis"/>
    <property type="evidence" value="ECO:0007669"/>
    <property type="project" value="InterPro"/>
</dbReference>
<name>A0A375BQM7_9BURK</name>
<dbReference type="GO" id="GO:0004888">
    <property type="term" value="F:transmembrane signaling receptor activity"/>
    <property type="evidence" value="ECO:0007669"/>
    <property type="project" value="InterPro"/>
</dbReference>
<dbReference type="CDD" id="cd11386">
    <property type="entry name" value="MCP_signal"/>
    <property type="match status" value="1"/>
</dbReference>
<sequence length="515" mass="54425">MDGVQRLFEPRCGGIMTSADHALSGRLSATIPARLGAGSSVSTPAASHLPLLQGVHRRADQLMTALLWLLGLLSLVVGNHYGSTALSLMLGLPIALLGTLMAVALPARLATRLAMAVLMMAFVALLIHQAHGQVEFHFLVFVSLSMLLAYRDFRVILLAALVIALHHLSFNFFQQWGWNTICFTDPSFNMVLFHAAFVIAQTAVLCVIAWRLERDAHSADELSALAAGIGREPGYLTLAGDGTEPDSDFARAFRKMLDTVRQTLQQVRDTAGTVANAAGDILDTSASVARRTEAQARIVARTMHDMQALTQSARASAEQARGACELAGASSAVVARGSGEILSVIQTMGEIDEACGRITEIIGVIDSIAFQTNILALNAAVEAARAGEHGKGFAVVAGEVRQLAHRCGAAAREIRGLINASVERAHAGTELVGHTGETMNEVVAGIGKLAALVQALATLGDHQRSGIEGMAQRVAEIQAAFEENAELVAGAAEAARAQRVQTEGLNRAVGVFRLD</sequence>
<dbReference type="InterPro" id="IPR004089">
    <property type="entry name" value="MCPsignal_dom"/>
</dbReference>
<dbReference type="AlphaFoldDB" id="A0A375BQM7"/>
<feature type="domain" description="Methyl-accepting transducer" evidence="5">
    <location>
        <begin position="270"/>
        <end position="499"/>
    </location>
</feature>
<dbReference type="Pfam" id="PF00015">
    <property type="entry name" value="MCPsignal"/>
    <property type="match status" value="1"/>
</dbReference>
<dbReference type="InterPro" id="IPR004090">
    <property type="entry name" value="Chemotax_Me-accpt_rcpt"/>
</dbReference>
<accession>A0A375BQM7</accession>
<dbReference type="GO" id="GO:0007165">
    <property type="term" value="P:signal transduction"/>
    <property type="evidence" value="ECO:0007669"/>
    <property type="project" value="UniProtKB-KW"/>
</dbReference>
<evidence type="ECO:0000256" key="2">
    <source>
        <dbReference type="ARBA" id="ARBA00029447"/>
    </source>
</evidence>
<feature type="transmembrane region" description="Helical" evidence="4">
    <location>
        <begin position="87"/>
        <end position="105"/>
    </location>
</feature>
<dbReference type="Proteomes" id="UP000256297">
    <property type="component" value="Chromosome CBM2589_b"/>
</dbReference>
<keyword evidence="4" id="KW-1133">Transmembrane helix</keyword>
<dbReference type="EMBL" id="OFSP01000016">
    <property type="protein sequence ID" value="SOY50672.1"/>
    <property type="molecule type" value="Genomic_DNA"/>
</dbReference>
<dbReference type="SMART" id="SM00283">
    <property type="entry name" value="MA"/>
    <property type="match status" value="1"/>
</dbReference>
<dbReference type="PROSITE" id="PS50111">
    <property type="entry name" value="CHEMOTAXIS_TRANSDUC_2"/>
    <property type="match status" value="1"/>
</dbReference>
<feature type="transmembrane region" description="Helical" evidence="4">
    <location>
        <begin position="62"/>
        <end position="81"/>
    </location>
</feature>
<evidence type="ECO:0000313" key="6">
    <source>
        <dbReference type="EMBL" id="SOY50672.1"/>
    </source>
</evidence>
<feature type="transmembrane region" description="Helical" evidence="4">
    <location>
        <begin position="112"/>
        <end position="128"/>
    </location>
</feature>
<dbReference type="Gene3D" id="1.10.287.950">
    <property type="entry name" value="Methyl-accepting chemotaxis protein"/>
    <property type="match status" value="1"/>
</dbReference>
<feature type="transmembrane region" description="Helical" evidence="4">
    <location>
        <begin position="155"/>
        <end position="173"/>
    </location>
</feature>
<dbReference type="PANTHER" id="PTHR43531">
    <property type="entry name" value="PROTEIN ICFG"/>
    <property type="match status" value="1"/>
</dbReference>
<dbReference type="InterPro" id="IPR051310">
    <property type="entry name" value="MCP_chemotaxis"/>
</dbReference>
<proteinExistence type="inferred from homology"/>
<gene>
    <name evidence="6" type="ORF">CBM2589_B230071</name>
</gene>
<dbReference type="PANTHER" id="PTHR43531:SF14">
    <property type="entry name" value="METHYL-ACCEPTING CHEMOTAXIS PROTEIN I-RELATED"/>
    <property type="match status" value="1"/>
</dbReference>
<dbReference type="PRINTS" id="PR00260">
    <property type="entry name" value="CHEMTRNSDUCR"/>
</dbReference>
<dbReference type="SUPFAM" id="SSF58104">
    <property type="entry name" value="Methyl-accepting chemotaxis protein (MCP) signaling domain"/>
    <property type="match status" value="1"/>
</dbReference>
<feature type="transmembrane region" description="Helical" evidence="4">
    <location>
        <begin position="193"/>
        <end position="212"/>
    </location>
</feature>
<keyword evidence="3" id="KW-0807">Transducer</keyword>
<comment type="caution">
    <text evidence="6">The sequence shown here is derived from an EMBL/GenBank/DDBJ whole genome shotgun (WGS) entry which is preliminary data.</text>
</comment>
<dbReference type="GO" id="GO:0005886">
    <property type="term" value="C:plasma membrane"/>
    <property type="evidence" value="ECO:0007669"/>
    <property type="project" value="TreeGrafter"/>
</dbReference>
<evidence type="ECO:0000256" key="3">
    <source>
        <dbReference type="PROSITE-ProRule" id="PRU00284"/>
    </source>
</evidence>
<organism evidence="6">
    <name type="scientific">Cupriavidus taiwanensis</name>
    <dbReference type="NCBI Taxonomy" id="164546"/>
    <lineage>
        <taxon>Bacteria</taxon>
        <taxon>Pseudomonadati</taxon>
        <taxon>Pseudomonadota</taxon>
        <taxon>Betaproteobacteria</taxon>
        <taxon>Burkholderiales</taxon>
        <taxon>Burkholderiaceae</taxon>
        <taxon>Cupriavidus</taxon>
    </lineage>
</organism>
<keyword evidence="4" id="KW-0472">Membrane</keyword>
<keyword evidence="4" id="KW-0812">Transmembrane</keyword>
<comment type="similarity">
    <text evidence="2">Belongs to the methyl-accepting chemotaxis (MCP) protein family.</text>
</comment>
<reference evidence="6" key="1">
    <citation type="submission" date="2018-01" db="EMBL/GenBank/DDBJ databases">
        <authorList>
            <person name="Clerissi C."/>
        </authorList>
    </citation>
    <scope>NUCLEOTIDE SEQUENCE</scope>
    <source>
        <strain evidence="6">Cupriavidus taiwanensis STM 3521</strain>
    </source>
</reference>
<keyword evidence="1" id="KW-0488">Methylation</keyword>
<evidence type="ECO:0000259" key="5">
    <source>
        <dbReference type="PROSITE" id="PS50111"/>
    </source>
</evidence>
<protein>
    <submittedName>
        <fullName evidence="6">Chemotaxis sensory transducer</fullName>
    </submittedName>
</protein>
<evidence type="ECO:0000256" key="4">
    <source>
        <dbReference type="SAM" id="Phobius"/>
    </source>
</evidence>
<evidence type="ECO:0000256" key="1">
    <source>
        <dbReference type="ARBA" id="ARBA00022481"/>
    </source>
</evidence>